<accession>A0A8J5J808</accession>
<organism evidence="2 3">
    <name type="scientific">Phytophthora aleatoria</name>
    <dbReference type="NCBI Taxonomy" id="2496075"/>
    <lineage>
        <taxon>Eukaryota</taxon>
        <taxon>Sar</taxon>
        <taxon>Stramenopiles</taxon>
        <taxon>Oomycota</taxon>
        <taxon>Peronosporomycetes</taxon>
        <taxon>Peronosporales</taxon>
        <taxon>Peronosporaceae</taxon>
        <taxon>Phytophthora</taxon>
    </lineage>
</organism>
<proteinExistence type="predicted"/>
<name>A0A8J5J808_9STRA</name>
<feature type="compositionally biased region" description="Basic residues" evidence="1">
    <location>
        <begin position="233"/>
        <end position="253"/>
    </location>
</feature>
<protein>
    <submittedName>
        <fullName evidence="2">Uncharacterized protein</fullName>
    </submittedName>
</protein>
<evidence type="ECO:0000313" key="3">
    <source>
        <dbReference type="Proteomes" id="UP000709295"/>
    </source>
</evidence>
<comment type="caution">
    <text evidence="2">The sequence shown here is derived from an EMBL/GenBank/DDBJ whole genome shotgun (WGS) entry which is preliminary data.</text>
</comment>
<dbReference type="AlphaFoldDB" id="A0A8J5J808"/>
<feature type="compositionally biased region" description="Basic and acidic residues" evidence="1">
    <location>
        <begin position="65"/>
        <end position="81"/>
    </location>
</feature>
<dbReference type="Proteomes" id="UP000709295">
    <property type="component" value="Unassembled WGS sequence"/>
</dbReference>
<gene>
    <name evidence="2" type="ORF">JG688_00008448</name>
</gene>
<reference evidence="2" key="1">
    <citation type="submission" date="2021-01" db="EMBL/GenBank/DDBJ databases">
        <title>Phytophthora aleatoria, a newly-described species from Pinus radiata is distinct from Phytophthora cactorum isolates based on comparative genomics.</title>
        <authorList>
            <person name="Mcdougal R."/>
            <person name="Panda P."/>
            <person name="Williams N."/>
            <person name="Studholme D.J."/>
        </authorList>
    </citation>
    <scope>NUCLEOTIDE SEQUENCE</scope>
    <source>
        <strain evidence="2">NZFS 4037</strain>
    </source>
</reference>
<feature type="region of interest" description="Disordered" evidence="1">
    <location>
        <begin position="58"/>
        <end position="94"/>
    </location>
</feature>
<sequence>MIYWEKRTRVRFVPNATESDCLISIARAPQGAPDHSVANAVASGAHAQVATTVRVVESVPNPISDSERGSIQKTDSCRDDNGASTPGVHPSYSEGFPVTDSACDDSASVPGTDATLMQGARAKSSSFGICMSAPGVDTAVIVSNITEGSVARQQGDRSVLTPGVNTNSTVMRRGVNSASAYSRASGLHDEVEFNQAGLDYARPRKEFTDGYENNRNPSKVGPGRGTSGAWLHKEKKRHNRRKQRKSRSGTRRY</sequence>
<feature type="region of interest" description="Disordered" evidence="1">
    <location>
        <begin position="207"/>
        <end position="253"/>
    </location>
</feature>
<evidence type="ECO:0000256" key="1">
    <source>
        <dbReference type="SAM" id="MobiDB-lite"/>
    </source>
</evidence>
<dbReference type="EMBL" id="JAENGY010000446">
    <property type="protein sequence ID" value="KAG6962769.1"/>
    <property type="molecule type" value="Genomic_DNA"/>
</dbReference>
<evidence type="ECO:0000313" key="2">
    <source>
        <dbReference type="EMBL" id="KAG6962769.1"/>
    </source>
</evidence>
<keyword evidence="3" id="KW-1185">Reference proteome</keyword>